<keyword evidence="3" id="KW-1185">Reference proteome</keyword>
<reference evidence="2" key="1">
    <citation type="journal article" date="2020" name="Stud. Mycol.">
        <title>101 Dothideomycetes genomes: a test case for predicting lifestyles and emergence of pathogens.</title>
        <authorList>
            <person name="Haridas S."/>
            <person name="Albert R."/>
            <person name="Binder M."/>
            <person name="Bloem J."/>
            <person name="Labutti K."/>
            <person name="Salamov A."/>
            <person name="Andreopoulos B."/>
            <person name="Baker S."/>
            <person name="Barry K."/>
            <person name="Bills G."/>
            <person name="Bluhm B."/>
            <person name="Cannon C."/>
            <person name="Castanera R."/>
            <person name="Culley D."/>
            <person name="Daum C."/>
            <person name="Ezra D."/>
            <person name="Gonzalez J."/>
            <person name="Henrissat B."/>
            <person name="Kuo A."/>
            <person name="Liang C."/>
            <person name="Lipzen A."/>
            <person name="Lutzoni F."/>
            <person name="Magnuson J."/>
            <person name="Mondo S."/>
            <person name="Nolan M."/>
            <person name="Ohm R."/>
            <person name="Pangilinan J."/>
            <person name="Park H.-J."/>
            <person name="Ramirez L."/>
            <person name="Alfaro M."/>
            <person name="Sun H."/>
            <person name="Tritt A."/>
            <person name="Yoshinaga Y."/>
            <person name="Zwiers L.-H."/>
            <person name="Turgeon B."/>
            <person name="Goodwin S."/>
            <person name="Spatafora J."/>
            <person name="Crous P."/>
            <person name="Grigoriev I."/>
        </authorList>
    </citation>
    <scope>NUCLEOTIDE SEQUENCE</scope>
    <source>
        <strain evidence="2">CBS 690.94</strain>
    </source>
</reference>
<name>A0A9P4PYP3_9PLEO</name>
<feature type="domain" description="DUF7708" evidence="1">
    <location>
        <begin position="72"/>
        <end position="175"/>
    </location>
</feature>
<evidence type="ECO:0000259" key="1">
    <source>
        <dbReference type="Pfam" id="PF24809"/>
    </source>
</evidence>
<gene>
    <name evidence="2" type="ORF">P171DRAFT_9664</name>
</gene>
<protein>
    <recommendedName>
        <fullName evidence="1">DUF7708 domain-containing protein</fullName>
    </recommendedName>
</protein>
<dbReference type="EMBL" id="MU001492">
    <property type="protein sequence ID" value="KAF2451638.1"/>
    <property type="molecule type" value="Genomic_DNA"/>
</dbReference>
<evidence type="ECO:0000313" key="3">
    <source>
        <dbReference type="Proteomes" id="UP000799764"/>
    </source>
</evidence>
<proteinExistence type="predicted"/>
<sequence>MASTNPGHSISIDGAPEAIFACVYKTYKANLPQDIQADLAKFHDTKSMIKEIDDLAKDSLSRPSKIRKPLQMIANIAHALEPYFEVVGIYVQTNPEYAGLVWGTLRFIFMMATNYTTFAAKIENALFRIASALPNFESLLNRLRRSENDDVKEIIPRFAKALAYIYSDILEFCHRICMLLNPRGKGPF</sequence>
<dbReference type="Proteomes" id="UP000799764">
    <property type="component" value="Unassembled WGS sequence"/>
</dbReference>
<organism evidence="2 3">
    <name type="scientific">Karstenula rhodostoma CBS 690.94</name>
    <dbReference type="NCBI Taxonomy" id="1392251"/>
    <lineage>
        <taxon>Eukaryota</taxon>
        <taxon>Fungi</taxon>
        <taxon>Dikarya</taxon>
        <taxon>Ascomycota</taxon>
        <taxon>Pezizomycotina</taxon>
        <taxon>Dothideomycetes</taxon>
        <taxon>Pleosporomycetidae</taxon>
        <taxon>Pleosporales</taxon>
        <taxon>Massarineae</taxon>
        <taxon>Didymosphaeriaceae</taxon>
        <taxon>Karstenula</taxon>
    </lineage>
</organism>
<evidence type="ECO:0000313" key="2">
    <source>
        <dbReference type="EMBL" id="KAF2451638.1"/>
    </source>
</evidence>
<comment type="caution">
    <text evidence="2">The sequence shown here is derived from an EMBL/GenBank/DDBJ whole genome shotgun (WGS) entry which is preliminary data.</text>
</comment>
<dbReference type="Pfam" id="PF24809">
    <property type="entry name" value="DUF7708"/>
    <property type="match status" value="1"/>
</dbReference>
<dbReference type="AlphaFoldDB" id="A0A9P4PYP3"/>
<dbReference type="OrthoDB" id="5389400at2759"/>
<accession>A0A9P4PYP3</accession>
<dbReference type="InterPro" id="IPR056125">
    <property type="entry name" value="DUF7708"/>
</dbReference>